<organism evidence="2 3">
    <name type="scientific">Embleya scabrispora</name>
    <dbReference type="NCBI Taxonomy" id="159449"/>
    <lineage>
        <taxon>Bacteria</taxon>
        <taxon>Bacillati</taxon>
        <taxon>Actinomycetota</taxon>
        <taxon>Actinomycetes</taxon>
        <taxon>Kitasatosporales</taxon>
        <taxon>Streptomycetaceae</taxon>
        <taxon>Embleya</taxon>
    </lineage>
</organism>
<dbReference type="RefSeq" id="WP_078978871.1">
    <property type="nucleotide sequence ID" value="NZ_MWQN01000001.1"/>
</dbReference>
<gene>
    <name evidence="2" type="ORF">B4N89_29885</name>
</gene>
<accession>A0A1T3P680</accession>
<comment type="caution">
    <text evidence="2">The sequence shown here is derived from an EMBL/GenBank/DDBJ whole genome shotgun (WGS) entry which is preliminary data.</text>
</comment>
<evidence type="ECO:0000256" key="1">
    <source>
        <dbReference type="SAM" id="MobiDB-lite"/>
    </source>
</evidence>
<feature type="region of interest" description="Disordered" evidence="1">
    <location>
        <begin position="260"/>
        <end position="283"/>
    </location>
</feature>
<evidence type="ECO:0000313" key="2">
    <source>
        <dbReference type="EMBL" id="OPC84574.1"/>
    </source>
</evidence>
<protein>
    <submittedName>
        <fullName evidence="2">Uncharacterized protein</fullName>
    </submittedName>
</protein>
<name>A0A1T3P680_9ACTN</name>
<keyword evidence="3" id="KW-1185">Reference proteome</keyword>
<sequence>MTTSTPTTVRGALAFDVRTEPDRVRVSRPGQDSYVTVTAAVSAAASGGAHVAEFGVRVPIGTTSAHLSSDVGSIKPSVDRAGWLLVESGQGTFAFAHENGGEHLPQGAGVIVTLDGVKVNAAVGMAEITLETFDVDASARFMIAKLPEAFALTDFRAAEDVIGSGDTAELTWRSSSVTQLQLLYDDVMVDVTGRERIDVAGVRHTTVFYLRGSSGAAWTTLSKIVSVHDPDIRVNDLTVTGTLTTGRLESRVAHGVRFAAASTPESDTARRPFAEAAGETEPS</sequence>
<dbReference type="AlphaFoldDB" id="A0A1T3P680"/>
<dbReference type="EMBL" id="MWQN01000001">
    <property type="protein sequence ID" value="OPC84574.1"/>
    <property type="molecule type" value="Genomic_DNA"/>
</dbReference>
<dbReference type="STRING" id="159449.B4N89_29885"/>
<evidence type="ECO:0000313" key="3">
    <source>
        <dbReference type="Proteomes" id="UP000190037"/>
    </source>
</evidence>
<reference evidence="2 3" key="1">
    <citation type="submission" date="2017-03" db="EMBL/GenBank/DDBJ databases">
        <title>Draft genome sequence of Streptomyces scabrisporus NF3, endophyte isolated from Amphipterygium adstringens.</title>
        <authorList>
            <person name="Vazquez M."/>
            <person name="Ceapa C.D."/>
            <person name="Rodriguez Luna D."/>
            <person name="Sanchez Esquivel S."/>
        </authorList>
    </citation>
    <scope>NUCLEOTIDE SEQUENCE [LARGE SCALE GENOMIC DNA]</scope>
    <source>
        <strain evidence="2 3">NF3</strain>
    </source>
</reference>
<dbReference type="Proteomes" id="UP000190037">
    <property type="component" value="Unassembled WGS sequence"/>
</dbReference>
<proteinExistence type="predicted"/>